<gene>
    <name evidence="1" type="ORF">D9756_010359</name>
</gene>
<dbReference type="AlphaFoldDB" id="A0A8H5CRX8"/>
<dbReference type="Proteomes" id="UP000559027">
    <property type="component" value="Unassembled WGS sequence"/>
</dbReference>
<evidence type="ECO:0000313" key="2">
    <source>
        <dbReference type="Proteomes" id="UP000559027"/>
    </source>
</evidence>
<organism evidence="1 2">
    <name type="scientific">Leucocoprinus leucothites</name>
    <dbReference type="NCBI Taxonomy" id="201217"/>
    <lineage>
        <taxon>Eukaryota</taxon>
        <taxon>Fungi</taxon>
        <taxon>Dikarya</taxon>
        <taxon>Basidiomycota</taxon>
        <taxon>Agaricomycotina</taxon>
        <taxon>Agaricomycetes</taxon>
        <taxon>Agaricomycetidae</taxon>
        <taxon>Agaricales</taxon>
        <taxon>Agaricineae</taxon>
        <taxon>Agaricaceae</taxon>
        <taxon>Leucocoprinus</taxon>
    </lineage>
</organism>
<name>A0A8H5CRX8_9AGAR</name>
<dbReference type="EMBL" id="JAACJO010000030">
    <property type="protein sequence ID" value="KAF5346755.1"/>
    <property type="molecule type" value="Genomic_DNA"/>
</dbReference>
<protein>
    <submittedName>
        <fullName evidence="1">Uncharacterized protein</fullName>
    </submittedName>
</protein>
<keyword evidence="2" id="KW-1185">Reference proteome</keyword>
<sequence length="81" mass="9465">MTTVLKPPRPILLDFACVKLTSRPRREKKMNIVHQQRRNNVAQYRSFLAQLVERVTSNDEWNFPETNPLIARQLLYGALGD</sequence>
<proteinExistence type="predicted"/>
<accession>A0A8H5CRX8</accession>
<evidence type="ECO:0000313" key="1">
    <source>
        <dbReference type="EMBL" id="KAF5346755.1"/>
    </source>
</evidence>
<reference evidence="1 2" key="1">
    <citation type="journal article" date="2020" name="ISME J.">
        <title>Uncovering the hidden diversity of litter-decomposition mechanisms in mushroom-forming fungi.</title>
        <authorList>
            <person name="Floudas D."/>
            <person name="Bentzer J."/>
            <person name="Ahren D."/>
            <person name="Johansson T."/>
            <person name="Persson P."/>
            <person name="Tunlid A."/>
        </authorList>
    </citation>
    <scope>NUCLEOTIDE SEQUENCE [LARGE SCALE GENOMIC DNA]</scope>
    <source>
        <strain evidence="1 2">CBS 146.42</strain>
    </source>
</reference>
<comment type="caution">
    <text evidence="1">The sequence shown here is derived from an EMBL/GenBank/DDBJ whole genome shotgun (WGS) entry which is preliminary data.</text>
</comment>